<gene>
    <name evidence="3" type="ORF">NOV72_01040</name>
</gene>
<protein>
    <submittedName>
        <fullName evidence="3">Transport-associated protein</fullName>
    </submittedName>
</protein>
<feature type="chain" id="PRO_5015588122" evidence="1">
    <location>
        <begin position="25"/>
        <end position="116"/>
    </location>
</feature>
<feature type="domain" description="BON" evidence="2">
    <location>
        <begin position="47"/>
        <end position="115"/>
    </location>
</feature>
<proteinExistence type="predicted"/>
<dbReference type="InterPro" id="IPR007055">
    <property type="entry name" value="BON_dom"/>
</dbReference>
<keyword evidence="4" id="KW-1185">Reference proteome</keyword>
<keyword evidence="1" id="KW-0732">Signal</keyword>
<accession>A0A2U3I119</accession>
<dbReference type="RefSeq" id="WP_425428711.1">
    <property type="nucleotide sequence ID" value="NZ_OGTP01000002.1"/>
</dbReference>
<feature type="signal peptide" evidence="1">
    <location>
        <begin position="1"/>
        <end position="24"/>
    </location>
</feature>
<evidence type="ECO:0000256" key="1">
    <source>
        <dbReference type="SAM" id="SignalP"/>
    </source>
</evidence>
<dbReference type="EMBL" id="OGTP01000002">
    <property type="protein sequence ID" value="SPB13776.1"/>
    <property type="molecule type" value="Genomic_DNA"/>
</dbReference>
<name>A0A2U3I119_9BURK</name>
<reference evidence="4" key="1">
    <citation type="submission" date="2018-01" db="EMBL/GenBank/DDBJ databases">
        <authorList>
            <person name="Peeters C."/>
        </authorList>
    </citation>
    <scope>NUCLEOTIDE SEQUENCE [LARGE SCALE GENOMIC DNA]</scope>
</reference>
<dbReference type="PROSITE" id="PS50914">
    <property type="entry name" value="BON"/>
    <property type="match status" value="1"/>
</dbReference>
<dbReference type="InterPro" id="IPR051686">
    <property type="entry name" value="Lipoprotein_DolP"/>
</dbReference>
<dbReference type="Pfam" id="PF04972">
    <property type="entry name" value="BON"/>
    <property type="match status" value="1"/>
</dbReference>
<dbReference type="AlphaFoldDB" id="A0A2U3I119"/>
<dbReference type="PANTHER" id="PTHR34606:SF15">
    <property type="entry name" value="BON DOMAIN-CONTAINING PROTEIN"/>
    <property type="match status" value="1"/>
</dbReference>
<dbReference type="PANTHER" id="PTHR34606">
    <property type="entry name" value="BON DOMAIN-CONTAINING PROTEIN"/>
    <property type="match status" value="1"/>
</dbReference>
<evidence type="ECO:0000259" key="2">
    <source>
        <dbReference type="PROSITE" id="PS50914"/>
    </source>
</evidence>
<dbReference type="Proteomes" id="UP000238169">
    <property type="component" value="Unassembled WGS sequence"/>
</dbReference>
<dbReference type="Gene3D" id="3.30.1340.30">
    <property type="match status" value="1"/>
</dbReference>
<evidence type="ECO:0000313" key="4">
    <source>
        <dbReference type="Proteomes" id="UP000238169"/>
    </source>
</evidence>
<evidence type="ECO:0000313" key="3">
    <source>
        <dbReference type="EMBL" id="SPB13776.1"/>
    </source>
</evidence>
<sequence length="116" mass="12162">MKKNLTTCIVAGTMFMLAALDTQAQSREPASMPAASATPDAKAMKAANRALQKDVLRALSRTKGLRNSTITVRANNGVVTLEGTVPEQSQVEMATHATEGVTGVTAVRNALTLSSF</sequence>
<organism evidence="3 4">
    <name type="scientific">Caballeronia novacaledonica</name>
    <dbReference type="NCBI Taxonomy" id="1544861"/>
    <lineage>
        <taxon>Bacteria</taxon>
        <taxon>Pseudomonadati</taxon>
        <taxon>Pseudomonadota</taxon>
        <taxon>Betaproteobacteria</taxon>
        <taxon>Burkholderiales</taxon>
        <taxon>Burkholderiaceae</taxon>
        <taxon>Caballeronia</taxon>
    </lineage>
</organism>